<evidence type="ECO:0008006" key="3">
    <source>
        <dbReference type="Google" id="ProtNLM"/>
    </source>
</evidence>
<evidence type="ECO:0000313" key="2">
    <source>
        <dbReference type="Proteomes" id="UP001424741"/>
    </source>
</evidence>
<comment type="caution">
    <text evidence="1">The sequence shown here is derived from an EMBL/GenBank/DDBJ whole genome shotgun (WGS) entry which is preliminary data.</text>
</comment>
<organism evidence="1 2">
    <name type="scientific">Rubritalea halochordaticola</name>
    <dbReference type="NCBI Taxonomy" id="714537"/>
    <lineage>
        <taxon>Bacteria</taxon>
        <taxon>Pseudomonadati</taxon>
        <taxon>Verrucomicrobiota</taxon>
        <taxon>Verrucomicrobiia</taxon>
        <taxon>Verrucomicrobiales</taxon>
        <taxon>Rubritaleaceae</taxon>
        <taxon>Rubritalea</taxon>
    </lineage>
</organism>
<dbReference type="EMBL" id="BAABRL010000016">
    <property type="protein sequence ID" value="GAA5497529.1"/>
    <property type="molecule type" value="Genomic_DNA"/>
</dbReference>
<dbReference type="RefSeq" id="WP_346190025.1">
    <property type="nucleotide sequence ID" value="NZ_BAABRL010000016.1"/>
</dbReference>
<protein>
    <recommendedName>
        <fullName evidence="3">Lipoprotein</fullName>
    </recommendedName>
</protein>
<proteinExistence type="predicted"/>
<gene>
    <name evidence="1" type="ORF">Rhal01_03725</name>
</gene>
<reference evidence="1 2" key="1">
    <citation type="submission" date="2024-02" db="EMBL/GenBank/DDBJ databases">
        <title>Rubritalea halochordaticola NBRC 107102.</title>
        <authorList>
            <person name="Ichikawa N."/>
            <person name="Katano-Makiyama Y."/>
            <person name="Hidaka K."/>
        </authorList>
    </citation>
    <scope>NUCLEOTIDE SEQUENCE [LARGE SCALE GENOMIC DNA]</scope>
    <source>
        <strain evidence="1 2">NBRC 107102</strain>
    </source>
</reference>
<evidence type="ECO:0000313" key="1">
    <source>
        <dbReference type="EMBL" id="GAA5497529.1"/>
    </source>
</evidence>
<keyword evidence="2" id="KW-1185">Reference proteome</keyword>
<accession>A0ABP9V6K9</accession>
<name>A0ABP9V6K9_9BACT</name>
<dbReference type="Proteomes" id="UP001424741">
    <property type="component" value="Unassembled WGS sequence"/>
</dbReference>
<sequence length="162" mass="18678">MTKSLIRFGTLVISIVPCILTSSCRTKQEIGLSHASPGVEPIEQSATYLPLRFKPFSHDALKESLDNKTKVLVVIRSNLSFWSPNWVNIKRFRQEQHEGSLVAFEMIWDWNEDNNDAMYFFDEFGFSKDAFLVLFDPLHNTVKKVELPLNKEQTQKLKVSAQ</sequence>
<dbReference type="PROSITE" id="PS51257">
    <property type="entry name" value="PROKAR_LIPOPROTEIN"/>
    <property type="match status" value="1"/>
</dbReference>